<dbReference type="Proteomes" id="UP000683360">
    <property type="component" value="Unassembled WGS sequence"/>
</dbReference>
<dbReference type="AlphaFoldDB" id="A0A8S3VFG1"/>
<sequence length="846" mass="95445">MRWLITNVTFQSTVHPDDVTDNKQETSNPNELHLENLCIAEKSDQPSTRQGESTIGSPGTQQFRNTNSQYGNKGRSTGQSSVRPGNGSGQNQQYRKTNNGKGNDPSSKGNAPTQRQMNKNTSGKSQMTPKKSRYEAYMTEADVKKGLVSGQLIQDGISDICISGTDRNRALNGDIVAVDLHDRDNWKINLHDLKDLEEKYKENESSDNANNDNQSDVSPRTEHQDDSDSGSQPENKIDNEKSMYQTFKEVMKGGSNVTKKMITTDDFEYRILQRTGKVVTIIQPKHSRVCRGSLTLMKNKNPRTALFIPQDDGKLPGIMIPMIDCPKGFYQRPKDHVNTLFLSRIKEWKDNSLYADGNLIGTLGTKGDVNIETEGILREHGVDFSEFTEEMLGSLPTANWQIPDDEIIKRRDFRRQCVFTIDPASARDLDDALSCEKLDDGTYNVGVHIADVSYFLKDDSALDRRASRMATSVYLVQKVIPMLPTILSEELCSLNPNQDRLTFSVIWNISEKGEIAKNLRKARFDKGALHLDKVKLQFSLDEQTGMPNGYSVYKQKDSNRLVEEFMLLTNIAVADKTKKHFSDKALLRSHPKPQSKLVDELVEMSKNIGFPIDATSAGTIQKTLLGYAENDDVYEARMQVLVNMCCKVMQKAKYFCTGCIDDEDLYRHYALNVPLYTHFTSPIRRYADVEVHRTLAAALDNSELSEKSTVAIQSIAENCNDRKNNAKQVSDLSEELFFAVFVKTTGPLEMKGMVMRVLDKSFDVLLLNIGVKKRIYCNKLAIKETCYKKEMNNSVLILYWKPTEENSTGAIQNISIFTEVTCTCILKPTKSPLEWMAILKSPEVQK</sequence>
<proteinExistence type="inferred from homology"/>
<dbReference type="Pfam" id="PF17877">
    <property type="entry name" value="Dis3l2_C_term"/>
    <property type="match status" value="1"/>
</dbReference>
<keyword evidence="13" id="KW-1185">Reference proteome</keyword>
<comment type="similarity">
    <text evidence="9">Belongs to the RNR ribonuclease family.</text>
</comment>
<keyword evidence="4" id="KW-0479">Metal-binding</keyword>
<evidence type="ECO:0000256" key="2">
    <source>
        <dbReference type="ARBA" id="ARBA00022490"/>
    </source>
</evidence>
<dbReference type="InterPro" id="IPR041505">
    <property type="entry name" value="Dis3_CSD2"/>
</dbReference>
<dbReference type="GO" id="GO:0000175">
    <property type="term" value="F:3'-5'-RNA exonuclease activity"/>
    <property type="evidence" value="ECO:0007669"/>
    <property type="project" value="TreeGrafter"/>
</dbReference>
<dbReference type="GO" id="GO:0010587">
    <property type="term" value="P:miRNA catabolic process"/>
    <property type="evidence" value="ECO:0007669"/>
    <property type="project" value="TreeGrafter"/>
</dbReference>
<dbReference type="InterPro" id="IPR050180">
    <property type="entry name" value="RNR_Ribonuclease"/>
</dbReference>
<keyword evidence="2" id="KW-0963">Cytoplasm</keyword>
<dbReference type="InterPro" id="IPR001900">
    <property type="entry name" value="RNase_II/R"/>
</dbReference>
<dbReference type="Gene3D" id="2.40.50.140">
    <property type="entry name" value="Nucleic acid-binding proteins"/>
    <property type="match status" value="1"/>
</dbReference>
<keyword evidence="5 12" id="KW-0378">Hydrolase</keyword>
<keyword evidence="7" id="KW-0460">Magnesium</keyword>
<dbReference type="PANTHER" id="PTHR23355">
    <property type="entry name" value="RIBONUCLEASE"/>
    <property type="match status" value="1"/>
</dbReference>
<keyword evidence="6" id="KW-0269">Exonuclease</keyword>
<evidence type="ECO:0000256" key="4">
    <source>
        <dbReference type="ARBA" id="ARBA00022723"/>
    </source>
</evidence>
<dbReference type="SMART" id="SM00955">
    <property type="entry name" value="RNB"/>
    <property type="match status" value="1"/>
</dbReference>
<dbReference type="Pfam" id="PF00773">
    <property type="entry name" value="RNB"/>
    <property type="match status" value="1"/>
</dbReference>
<dbReference type="GO" id="GO:0000932">
    <property type="term" value="C:P-body"/>
    <property type="evidence" value="ECO:0007669"/>
    <property type="project" value="TreeGrafter"/>
</dbReference>
<dbReference type="SUPFAM" id="SSF50249">
    <property type="entry name" value="Nucleic acid-binding proteins"/>
    <property type="match status" value="2"/>
</dbReference>
<dbReference type="EMBL" id="CAJPWZ010003302">
    <property type="protein sequence ID" value="CAG2256351.1"/>
    <property type="molecule type" value="Genomic_DNA"/>
</dbReference>
<dbReference type="PANTHER" id="PTHR23355:SF9">
    <property type="entry name" value="DIS3-LIKE EXONUCLEASE 2"/>
    <property type="match status" value="1"/>
</dbReference>
<protein>
    <submittedName>
        <fullName evidence="12">DIS3L2</fullName>
        <ecNumber evidence="12">3.1.13.-</ecNumber>
    </submittedName>
</protein>
<evidence type="ECO:0000256" key="7">
    <source>
        <dbReference type="ARBA" id="ARBA00022842"/>
    </source>
</evidence>
<keyword evidence="3" id="KW-0540">Nuclease</keyword>
<evidence type="ECO:0000256" key="6">
    <source>
        <dbReference type="ARBA" id="ARBA00022839"/>
    </source>
</evidence>
<dbReference type="Pfam" id="PF17849">
    <property type="entry name" value="OB_Dis3"/>
    <property type="match status" value="1"/>
</dbReference>
<organism evidence="12 13">
    <name type="scientific">Mytilus edulis</name>
    <name type="common">Blue mussel</name>
    <dbReference type="NCBI Taxonomy" id="6550"/>
    <lineage>
        <taxon>Eukaryota</taxon>
        <taxon>Metazoa</taxon>
        <taxon>Spiralia</taxon>
        <taxon>Lophotrochozoa</taxon>
        <taxon>Mollusca</taxon>
        <taxon>Bivalvia</taxon>
        <taxon>Autobranchia</taxon>
        <taxon>Pteriomorphia</taxon>
        <taxon>Mytilida</taxon>
        <taxon>Mytiloidea</taxon>
        <taxon>Mytilidae</taxon>
        <taxon>Mytilinae</taxon>
        <taxon>Mytilus</taxon>
    </lineage>
</organism>
<comment type="subcellular location">
    <subcellularLocation>
        <location evidence="1">Cytoplasm</location>
    </subcellularLocation>
</comment>
<dbReference type="InterPro" id="IPR041093">
    <property type="entry name" value="Dis3l2-like_C"/>
</dbReference>
<dbReference type="InterPro" id="IPR012340">
    <property type="entry name" value="NA-bd_OB-fold"/>
</dbReference>
<name>A0A8S3VFG1_MYTED</name>
<dbReference type="FunFam" id="2.40.50.700:FF:000003">
    <property type="entry name" value="DIS3-like exonuclease 2"/>
    <property type="match status" value="1"/>
</dbReference>
<dbReference type="GO" id="GO:0008266">
    <property type="term" value="F:poly(U) RNA binding"/>
    <property type="evidence" value="ECO:0007669"/>
    <property type="project" value="UniProtKB-ARBA"/>
</dbReference>
<feature type="compositionally biased region" description="Low complexity" evidence="10">
    <location>
        <begin position="206"/>
        <end position="216"/>
    </location>
</feature>
<accession>A0A8S3VFG1</accession>
<reference evidence="12" key="1">
    <citation type="submission" date="2021-03" db="EMBL/GenBank/DDBJ databases">
        <authorList>
            <person name="Bekaert M."/>
        </authorList>
    </citation>
    <scope>NUCLEOTIDE SEQUENCE</scope>
</reference>
<comment type="caution">
    <text evidence="12">The sequence shown here is derived from an EMBL/GenBank/DDBJ whole genome shotgun (WGS) entry which is preliminary data.</text>
</comment>
<dbReference type="InterPro" id="IPR022966">
    <property type="entry name" value="RNase_II/R_CS"/>
</dbReference>
<dbReference type="EC" id="3.1.13.-" evidence="12"/>
<keyword evidence="8" id="KW-0694">RNA-binding</keyword>
<feature type="compositionally biased region" description="Polar residues" evidence="10">
    <location>
        <begin position="45"/>
        <end position="129"/>
    </location>
</feature>
<gene>
    <name evidence="12" type="ORF">MEDL_67691</name>
</gene>
<evidence type="ECO:0000256" key="9">
    <source>
        <dbReference type="RuleBase" id="RU003901"/>
    </source>
</evidence>
<evidence type="ECO:0000256" key="8">
    <source>
        <dbReference type="ARBA" id="ARBA00022884"/>
    </source>
</evidence>
<evidence type="ECO:0000256" key="1">
    <source>
        <dbReference type="ARBA" id="ARBA00004496"/>
    </source>
</evidence>
<evidence type="ECO:0000256" key="10">
    <source>
        <dbReference type="SAM" id="MobiDB-lite"/>
    </source>
</evidence>
<feature type="region of interest" description="Disordered" evidence="10">
    <location>
        <begin position="200"/>
        <end position="239"/>
    </location>
</feature>
<dbReference type="Gene3D" id="2.40.50.690">
    <property type="match status" value="1"/>
</dbReference>
<evidence type="ECO:0000256" key="5">
    <source>
        <dbReference type="ARBA" id="ARBA00022801"/>
    </source>
</evidence>
<dbReference type="GO" id="GO:0006402">
    <property type="term" value="P:mRNA catabolic process"/>
    <property type="evidence" value="ECO:0007669"/>
    <property type="project" value="TreeGrafter"/>
</dbReference>
<evidence type="ECO:0000313" key="12">
    <source>
        <dbReference type="EMBL" id="CAG2256351.1"/>
    </source>
</evidence>
<dbReference type="OrthoDB" id="372421at2759"/>
<feature type="domain" description="RNB" evidence="11">
    <location>
        <begin position="410"/>
        <end position="701"/>
    </location>
</feature>
<dbReference type="Gene3D" id="2.40.50.700">
    <property type="match status" value="1"/>
</dbReference>
<evidence type="ECO:0000256" key="3">
    <source>
        <dbReference type="ARBA" id="ARBA00022722"/>
    </source>
</evidence>
<evidence type="ECO:0000313" key="13">
    <source>
        <dbReference type="Proteomes" id="UP000683360"/>
    </source>
</evidence>
<evidence type="ECO:0000259" key="11">
    <source>
        <dbReference type="SMART" id="SM00955"/>
    </source>
</evidence>
<feature type="region of interest" description="Disordered" evidence="10">
    <location>
        <begin position="42"/>
        <end position="131"/>
    </location>
</feature>
<dbReference type="GO" id="GO:0046872">
    <property type="term" value="F:metal ion binding"/>
    <property type="evidence" value="ECO:0007669"/>
    <property type="project" value="UniProtKB-KW"/>
</dbReference>
<dbReference type="PROSITE" id="PS01175">
    <property type="entry name" value="RIBONUCLEASE_II"/>
    <property type="match status" value="1"/>
</dbReference>